<evidence type="ECO:0000313" key="1">
    <source>
        <dbReference type="EMBL" id="EEG91541.1"/>
    </source>
</evidence>
<dbReference type="AlphaFoldDB" id="C0B4T8"/>
<dbReference type="HOGENOM" id="CLU_3288059_0_0_9"/>
<organism evidence="1 2">
    <name type="scientific">Coprococcus comes ATCC 27758</name>
    <dbReference type="NCBI Taxonomy" id="470146"/>
    <lineage>
        <taxon>Bacteria</taxon>
        <taxon>Bacillati</taxon>
        <taxon>Bacillota</taxon>
        <taxon>Clostridia</taxon>
        <taxon>Lachnospirales</taxon>
        <taxon>Lachnospiraceae</taxon>
        <taxon>Coprococcus</taxon>
    </lineage>
</organism>
<gene>
    <name evidence="1" type="ORF">COPCOM_00155</name>
</gene>
<proteinExistence type="predicted"/>
<evidence type="ECO:0000313" key="2">
    <source>
        <dbReference type="Proteomes" id="UP000003793"/>
    </source>
</evidence>
<reference evidence="1 2" key="1">
    <citation type="submission" date="2009-02" db="EMBL/GenBank/DDBJ databases">
        <authorList>
            <person name="Fulton L."/>
            <person name="Clifton S."/>
            <person name="Fulton B."/>
            <person name="Xu J."/>
            <person name="Minx P."/>
            <person name="Pepin K.H."/>
            <person name="Johnson M."/>
            <person name="Bhonagiri V."/>
            <person name="Nash W.E."/>
            <person name="Mardis E.R."/>
            <person name="Wilson R.K."/>
        </authorList>
    </citation>
    <scope>NUCLEOTIDE SEQUENCE [LARGE SCALE GENOMIC DNA]</scope>
    <source>
        <strain evidence="1 2">ATCC 27758</strain>
    </source>
</reference>
<protein>
    <submittedName>
        <fullName evidence="1">Uncharacterized protein</fullName>
    </submittedName>
</protein>
<sequence length="40" mass="4695">MDFTFKFYHISNLYLEESSTDCYLYSIFYSSCSSLCGSNQ</sequence>
<reference evidence="1 2" key="2">
    <citation type="submission" date="2009-03" db="EMBL/GenBank/DDBJ databases">
        <title>Draft genome sequence of Coprococcus comes (ATCC 27758).</title>
        <authorList>
            <person name="Sudarsanam P."/>
            <person name="Ley R."/>
            <person name="Guruge J."/>
            <person name="Turnbaugh P.J."/>
            <person name="Mahowald M."/>
            <person name="Liep D."/>
            <person name="Gordon J."/>
        </authorList>
    </citation>
    <scope>NUCLEOTIDE SEQUENCE [LARGE SCALE GENOMIC DNA]</scope>
    <source>
        <strain evidence="1 2">ATCC 27758</strain>
    </source>
</reference>
<accession>C0B4T8</accession>
<dbReference type="Proteomes" id="UP000003793">
    <property type="component" value="Unassembled WGS sequence"/>
</dbReference>
<comment type="caution">
    <text evidence="1">The sequence shown here is derived from an EMBL/GenBank/DDBJ whole genome shotgun (WGS) entry which is preliminary data.</text>
</comment>
<dbReference type="EMBL" id="ABVR01000028">
    <property type="protein sequence ID" value="EEG91541.1"/>
    <property type="molecule type" value="Genomic_DNA"/>
</dbReference>
<name>C0B4T8_9FIRM</name>